<evidence type="ECO:0000259" key="1">
    <source>
        <dbReference type="Pfam" id="PF01717"/>
    </source>
</evidence>
<proteinExistence type="predicted"/>
<dbReference type="InterPro" id="IPR002629">
    <property type="entry name" value="Met_Synth_C/arc"/>
</dbReference>
<feature type="domain" description="Cobalamin-independent methionine synthase MetE C-terminal/archaeal" evidence="1">
    <location>
        <begin position="38"/>
        <end position="64"/>
    </location>
</feature>
<evidence type="ECO:0000313" key="3">
    <source>
        <dbReference type="Proteomes" id="UP001202281"/>
    </source>
</evidence>
<gene>
    <name evidence="2" type="ORF">MTR66_10385</name>
</gene>
<dbReference type="Gene3D" id="3.20.20.210">
    <property type="match status" value="1"/>
</dbReference>
<organism evidence="2 3">
    <name type="scientific">Novosphingobium beihaiensis</name>
    <dbReference type="NCBI Taxonomy" id="2930389"/>
    <lineage>
        <taxon>Bacteria</taxon>
        <taxon>Pseudomonadati</taxon>
        <taxon>Pseudomonadota</taxon>
        <taxon>Alphaproteobacteria</taxon>
        <taxon>Sphingomonadales</taxon>
        <taxon>Sphingomonadaceae</taxon>
        <taxon>Novosphingobium</taxon>
    </lineage>
</organism>
<keyword evidence="3" id="KW-1185">Reference proteome</keyword>
<dbReference type="Proteomes" id="UP001202281">
    <property type="component" value="Unassembled WGS sequence"/>
</dbReference>
<accession>A0ABT0BQ84</accession>
<dbReference type="InterPro" id="IPR038071">
    <property type="entry name" value="UROD/MetE-like_sf"/>
</dbReference>
<comment type="caution">
    <text evidence="2">The sequence shown here is derived from an EMBL/GenBank/DDBJ whole genome shotgun (WGS) entry which is preliminary data.</text>
</comment>
<reference evidence="2 3" key="1">
    <citation type="submission" date="2022-04" db="EMBL/GenBank/DDBJ databases">
        <title>Identification of a novel bacterium isolated from mangrove sediments.</title>
        <authorList>
            <person name="Pan X."/>
        </authorList>
    </citation>
    <scope>NUCLEOTIDE SEQUENCE [LARGE SCALE GENOMIC DNA]</scope>
    <source>
        <strain evidence="2 3">B2638</strain>
    </source>
</reference>
<dbReference type="Pfam" id="PF01717">
    <property type="entry name" value="Meth_synt_2"/>
    <property type="match status" value="1"/>
</dbReference>
<sequence length="71" mass="7836">MRTDTPFRQRSGRRIRRESAAVLVNANGTPDGGEDARRLSSGQLWVNPDCGLKARTWEDVTPALPGVQRMG</sequence>
<dbReference type="EMBL" id="JALHLG010000011">
    <property type="protein sequence ID" value="MCJ2187217.1"/>
    <property type="molecule type" value="Genomic_DNA"/>
</dbReference>
<name>A0ABT0BQ84_9SPHN</name>
<evidence type="ECO:0000313" key="2">
    <source>
        <dbReference type="EMBL" id="MCJ2187217.1"/>
    </source>
</evidence>
<protein>
    <recommendedName>
        <fullName evidence="1">Cobalamin-independent methionine synthase MetE C-terminal/archaeal domain-containing protein</fullName>
    </recommendedName>
</protein>
<dbReference type="RefSeq" id="WP_243920630.1">
    <property type="nucleotide sequence ID" value="NZ_JALHLG010000011.1"/>
</dbReference>